<evidence type="ECO:0000256" key="3">
    <source>
        <dbReference type="ARBA" id="ARBA00022603"/>
    </source>
</evidence>
<name>A0A1H3D0L5_9EURY</name>
<dbReference type="InterPro" id="IPR020813">
    <property type="entry name" value="Fibrillarin_CS"/>
</dbReference>
<evidence type="ECO:0000256" key="7">
    <source>
        <dbReference type="HAMAP-Rule" id="MF_00351"/>
    </source>
</evidence>
<keyword evidence="2 7" id="KW-0698">rRNA processing</keyword>
<feature type="binding site" evidence="7">
    <location>
        <begin position="90"/>
        <end position="91"/>
    </location>
    <ligand>
        <name>S-adenosyl-L-methionine</name>
        <dbReference type="ChEBI" id="CHEBI:59789"/>
    </ligand>
</feature>
<dbReference type="PANTHER" id="PTHR10335:SF17">
    <property type="entry name" value="FIBRILLARIN"/>
    <property type="match status" value="1"/>
</dbReference>
<evidence type="ECO:0000256" key="4">
    <source>
        <dbReference type="ARBA" id="ARBA00022679"/>
    </source>
</evidence>
<feature type="binding site" evidence="7">
    <location>
        <begin position="74"/>
        <end position="75"/>
    </location>
    <ligand>
        <name>S-adenosyl-L-methionine</name>
        <dbReference type="ChEBI" id="CHEBI:59789"/>
    </ligand>
</feature>
<keyword evidence="10" id="KW-1185">Reference proteome</keyword>
<feature type="compositionally biased region" description="Basic and acidic residues" evidence="8">
    <location>
        <begin position="8"/>
        <end position="22"/>
    </location>
</feature>
<dbReference type="OrthoDB" id="6244at2157"/>
<dbReference type="GO" id="GO:0008033">
    <property type="term" value="P:tRNA processing"/>
    <property type="evidence" value="ECO:0007669"/>
    <property type="project" value="UniProtKB-UniRule"/>
</dbReference>
<feature type="binding site" evidence="7">
    <location>
        <begin position="115"/>
        <end position="116"/>
    </location>
    <ligand>
        <name>S-adenosyl-L-methionine</name>
        <dbReference type="ChEBI" id="CHEBI:59789"/>
    </ligand>
</feature>
<dbReference type="NCBIfam" id="NF003276">
    <property type="entry name" value="PRK04266.1-2"/>
    <property type="match status" value="1"/>
</dbReference>
<dbReference type="Gene3D" id="3.40.50.150">
    <property type="entry name" value="Vaccinia Virus protein VP39"/>
    <property type="match status" value="1"/>
</dbReference>
<reference evidence="10" key="1">
    <citation type="submission" date="2016-10" db="EMBL/GenBank/DDBJ databases">
        <authorList>
            <person name="Varghese N."/>
            <person name="Submissions S."/>
        </authorList>
    </citation>
    <scope>NUCLEOTIDE SEQUENCE [LARGE SCALE GENOMIC DNA]</scope>
    <source>
        <strain evidence="10">CGMCC 1.10118</strain>
    </source>
</reference>
<dbReference type="GO" id="GO:0008649">
    <property type="term" value="F:rRNA methyltransferase activity"/>
    <property type="evidence" value="ECO:0007669"/>
    <property type="project" value="TreeGrafter"/>
</dbReference>
<comment type="function">
    <text evidence="7">Involved in pre-rRNA and tRNA processing. Utilizes the methyl donor S-adenosyl-L-methionine to catalyze the site-specific 2'-hydroxyl methylation of ribose moieties in rRNA and tRNA. Site specificity is provided by a guide RNA that base pairs with the substrate. Methylation occurs at a characteristic distance from the sequence involved in base pairing with the guide RNA.</text>
</comment>
<feature type="binding site" evidence="7">
    <location>
        <begin position="136"/>
        <end position="139"/>
    </location>
    <ligand>
        <name>S-adenosyl-L-methionine</name>
        <dbReference type="ChEBI" id="CHEBI:59789"/>
    </ligand>
</feature>
<keyword evidence="3 7" id="KW-0489">Methyltransferase</keyword>
<dbReference type="AlphaFoldDB" id="A0A1H3D0L5"/>
<dbReference type="GO" id="GO:0003723">
    <property type="term" value="F:RNA binding"/>
    <property type="evidence" value="ECO:0007669"/>
    <property type="project" value="UniProtKB-UniRule"/>
</dbReference>
<dbReference type="HAMAP" id="MF_00351">
    <property type="entry name" value="RNA_methyltransf_FlpA"/>
    <property type="match status" value="1"/>
</dbReference>
<dbReference type="Proteomes" id="UP000199170">
    <property type="component" value="Unassembled WGS sequence"/>
</dbReference>
<gene>
    <name evidence="7" type="primary">flpA</name>
    <name evidence="9" type="ORF">SAMN04487946_101298</name>
</gene>
<evidence type="ECO:0000256" key="1">
    <source>
        <dbReference type="ARBA" id="ARBA00010632"/>
    </source>
</evidence>
<dbReference type="EC" id="2.1.1.-" evidence="7"/>
<evidence type="ECO:0000256" key="8">
    <source>
        <dbReference type="SAM" id="MobiDB-lite"/>
    </source>
</evidence>
<dbReference type="PANTHER" id="PTHR10335">
    <property type="entry name" value="RRNA 2-O-METHYLTRANSFERASE FIBRILLARIN"/>
    <property type="match status" value="1"/>
</dbReference>
<dbReference type="EMBL" id="FNPB01000001">
    <property type="protein sequence ID" value="SDX59937.1"/>
    <property type="molecule type" value="Genomic_DNA"/>
</dbReference>
<keyword evidence="5 7" id="KW-0819">tRNA processing</keyword>
<evidence type="ECO:0000313" key="9">
    <source>
        <dbReference type="EMBL" id="SDX59937.1"/>
    </source>
</evidence>
<feature type="region of interest" description="Disordered" evidence="8">
    <location>
        <begin position="1"/>
        <end position="40"/>
    </location>
</feature>
<dbReference type="NCBIfam" id="NF003278">
    <property type="entry name" value="PRK04266.1-4"/>
    <property type="match status" value="1"/>
</dbReference>
<dbReference type="RefSeq" id="WP_089764361.1">
    <property type="nucleotide sequence ID" value="NZ_FNPB01000001.1"/>
</dbReference>
<dbReference type="InterPro" id="IPR000692">
    <property type="entry name" value="Fibrillarin"/>
</dbReference>
<accession>A0A1H3D0L5</accession>
<keyword evidence="4 7" id="KW-0808">Transferase</keyword>
<dbReference type="Pfam" id="PF01269">
    <property type="entry name" value="Fibrillarin"/>
    <property type="match status" value="1"/>
</dbReference>
<dbReference type="GO" id="GO:1990259">
    <property type="term" value="F:histone H2AQ104 methyltransferase activity"/>
    <property type="evidence" value="ECO:0007669"/>
    <property type="project" value="TreeGrafter"/>
</dbReference>
<comment type="similarity">
    <text evidence="1 7">Belongs to the methyltransferase superfamily. Fibrillarin family.</text>
</comment>
<keyword evidence="6 7" id="KW-0694">RNA-binding</keyword>
<dbReference type="SUPFAM" id="SSF53335">
    <property type="entry name" value="S-adenosyl-L-methionine-dependent methyltransferases"/>
    <property type="match status" value="1"/>
</dbReference>
<protein>
    <recommendedName>
        <fullName evidence="7">Fibrillarin-like rRNA/tRNA 2'-O-methyltransferase</fullName>
        <ecNumber evidence="7">2.1.1.-</ecNumber>
    </recommendedName>
</protein>
<evidence type="ECO:0000256" key="6">
    <source>
        <dbReference type="ARBA" id="ARBA00022884"/>
    </source>
</evidence>
<dbReference type="PROSITE" id="PS00566">
    <property type="entry name" value="FIBRILLARIN"/>
    <property type="match status" value="1"/>
</dbReference>
<proteinExistence type="inferred from homology"/>
<evidence type="ECO:0000256" key="2">
    <source>
        <dbReference type="ARBA" id="ARBA00022552"/>
    </source>
</evidence>
<evidence type="ECO:0000313" key="10">
    <source>
        <dbReference type="Proteomes" id="UP000199170"/>
    </source>
</evidence>
<dbReference type="InterPro" id="IPR029063">
    <property type="entry name" value="SAM-dependent_MTases_sf"/>
</dbReference>
<dbReference type="PRINTS" id="PR00052">
    <property type="entry name" value="FIBRILLARIN"/>
</dbReference>
<evidence type="ECO:0000256" key="5">
    <source>
        <dbReference type="ARBA" id="ARBA00022694"/>
    </source>
</evidence>
<dbReference type="SMART" id="SM01206">
    <property type="entry name" value="Fibrillarin"/>
    <property type="match status" value="1"/>
</dbReference>
<dbReference type="GO" id="GO:0000494">
    <property type="term" value="P:box C/D sno(s)RNA 3'-end processing"/>
    <property type="evidence" value="ECO:0007669"/>
    <property type="project" value="TreeGrafter"/>
</dbReference>
<organism evidence="9 10">
    <name type="scientific">Halobellus clavatus</name>
    <dbReference type="NCBI Taxonomy" id="660517"/>
    <lineage>
        <taxon>Archaea</taxon>
        <taxon>Methanobacteriati</taxon>
        <taxon>Methanobacteriota</taxon>
        <taxon>Stenosarchaea group</taxon>
        <taxon>Halobacteria</taxon>
        <taxon>Halobacteriales</taxon>
        <taxon>Haloferacaceae</taxon>
        <taxon>Halobellus</taxon>
    </lineage>
</organism>
<comment type="subunit">
    <text evidence="7">Interacts with nop5. Component of box C/D small ribonucleoprotein (sRNP) particles that contain rpl7ae, FlpA and nop5, plus a guide RNA.</text>
</comment>
<sequence length="212" mass="23152">MSPSLPDGVERRSFDGRERLATRGEPVYGEPQDDDGWRPWDAGRSKLGAMLELGLDLGLDGGERVLYLGAAAGTTVSHVADFAGPTYAVEFAPRPARDLLDVAASRENLFPLLKDARKPETYAHVVESGLDCIVQDVATRGQGTVALRNNRFLAPDGRLLAAIKARSEDVLSDPADVFPDVLADLRTEYEILDTQRLDRYHDDHLAVVATPK</sequence>
<dbReference type="STRING" id="660517.SAMN04487946_101298"/>